<sequence>MEQILVIGAGLAGLSCAKSLQKAGHSVLIVEKSRGVGGRVATKRLYNTCVDQGLPALEPQGECTDQLLADLMSARSLQLWTDITHQWQENYSLLPRSMGKQYSLPDGVNAIAKHLAQDLKILRQQRVEQIHYAHDNWEITCQMAEGELTQYQGKALVLAVPAPQAIPLVAPLKLPSLLTPLESIEFDPCISLMVGYTPTPQWEALPWQILTLPQSTTLQKIFYDSRKRSHPEQVVFVLHSHPDFARHYIDSDNLETVARTLLRAAQETLDLPFDSPQWQQIHRWRYARPSNNLGSAYLSTAEPLPLICCGDWCLGNSAEAALLSGYGAAQWLNTRPQLD</sequence>
<feature type="domain" description="Amine oxidase" evidence="1">
    <location>
        <begin position="101"/>
        <end position="330"/>
    </location>
</feature>
<dbReference type="SUPFAM" id="SSF51905">
    <property type="entry name" value="FAD/NAD(P)-binding domain"/>
    <property type="match status" value="1"/>
</dbReference>
<dbReference type="PANTHER" id="PTHR16128:SF5">
    <property type="entry name" value="FAD_NAD(P)-BINDING OXIDOREDUCTASE FAMILY PROTEIN"/>
    <property type="match status" value="1"/>
</dbReference>
<gene>
    <name evidence="2" type="ORF">K4A83_03480</name>
</gene>
<protein>
    <submittedName>
        <fullName evidence="2">FAD-dependent oxidoreductase</fullName>
    </submittedName>
</protein>
<dbReference type="InterPro" id="IPR002937">
    <property type="entry name" value="Amino_oxidase"/>
</dbReference>
<name>A0ABT3L2C4_9CYAN</name>
<dbReference type="Proteomes" id="UP001526426">
    <property type="component" value="Unassembled WGS sequence"/>
</dbReference>
<dbReference type="Pfam" id="PF01593">
    <property type="entry name" value="Amino_oxidase"/>
    <property type="match status" value="1"/>
</dbReference>
<evidence type="ECO:0000259" key="1">
    <source>
        <dbReference type="Pfam" id="PF01593"/>
    </source>
</evidence>
<evidence type="ECO:0000313" key="3">
    <source>
        <dbReference type="Proteomes" id="UP001526426"/>
    </source>
</evidence>
<dbReference type="PANTHER" id="PTHR16128">
    <property type="entry name" value="FAD/NAD(P)-BINDING OXIDOREDUCTASE FAMILY PROTEIN"/>
    <property type="match status" value="1"/>
</dbReference>
<evidence type="ECO:0000313" key="2">
    <source>
        <dbReference type="EMBL" id="MCW6035337.1"/>
    </source>
</evidence>
<dbReference type="PRINTS" id="PR00419">
    <property type="entry name" value="ADXRDTASE"/>
</dbReference>
<dbReference type="InterPro" id="IPR036188">
    <property type="entry name" value="FAD/NAD-bd_sf"/>
</dbReference>
<keyword evidence="3" id="KW-1185">Reference proteome</keyword>
<dbReference type="Gene3D" id="3.90.660.10">
    <property type="match status" value="1"/>
</dbReference>
<proteinExistence type="predicted"/>
<accession>A0ABT3L2C4</accession>
<dbReference type="Pfam" id="PF13450">
    <property type="entry name" value="NAD_binding_8"/>
    <property type="match status" value="1"/>
</dbReference>
<organism evidence="2 3">
    <name type="scientific">Spirulina subsalsa FACHB-351</name>
    <dbReference type="NCBI Taxonomy" id="234711"/>
    <lineage>
        <taxon>Bacteria</taxon>
        <taxon>Bacillati</taxon>
        <taxon>Cyanobacteriota</taxon>
        <taxon>Cyanophyceae</taxon>
        <taxon>Spirulinales</taxon>
        <taxon>Spirulinaceae</taxon>
        <taxon>Spirulina</taxon>
    </lineage>
</organism>
<dbReference type="RefSeq" id="WP_265263018.1">
    <property type="nucleotide sequence ID" value="NZ_JAIHOM010000011.1"/>
</dbReference>
<reference evidence="2 3" key="1">
    <citation type="submission" date="2021-08" db="EMBL/GenBank/DDBJ databases">
        <title>Draft genome sequence of Spirulina subsalsa with high tolerance to salinity and hype-accumulation of phycocyanin.</title>
        <authorList>
            <person name="Pei H."/>
            <person name="Jiang L."/>
        </authorList>
    </citation>
    <scope>NUCLEOTIDE SEQUENCE [LARGE SCALE GENOMIC DNA]</scope>
    <source>
        <strain evidence="2 3">FACHB-351</strain>
    </source>
</reference>
<dbReference type="Gene3D" id="3.50.50.60">
    <property type="entry name" value="FAD/NAD(P)-binding domain"/>
    <property type="match status" value="1"/>
</dbReference>
<dbReference type="EMBL" id="JAIHOM010000011">
    <property type="protein sequence ID" value="MCW6035337.1"/>
    <property type="molecule type" value="Genomic_DNA"/>
</dbReference>
<comment type="caution">
    <text evidence="2">The sequence shown here is derived from an EMBL/GenBank/DDBJ whole genome shotgun (WGS) entry which is preliminary data.</text>
</comment>